<sequence>MPHGAILPCGRSFIIWSGTHRRGSTCGGLDHTGFHPMTQPDTRIVQAGGAGFAIVEDGPPDAPCVLFSHSIMTTHAMWQGQFGLLRQAGYRIIAYDARGHGASTVTPAPYTMRQLGDDVIALMDAMEIDAVHLVGLSLGGMIAFDLAVRHPRRLSSAVICDARADSPPSFAGPWDERIALARAEGMQSLASSTIARWFGAAGRETDAVRVVHRLICDTPVEGFAGTAAALKDFDFRDGLDGVDLPVTLICGEDDGVLPAEMASLARRIPRSVLEMIPSAGHLPNIENRAAFDAALMRHFARVAGR</sequence>
<dbReference type="InterPro" id="IPR050471">
    <property type="entry name" value="AB_hydrolase"/>
</dbReference>
<dbReference type="KEGG" id="bgv:CAL12_13260"/>
<dbReference type="Pfam" id="PF12697">
    <property type="entry name" value="Abhydrolase_6"/>
    <property type="match status" value="1"/>
</dbReference>
<proteinExistence type="predicted"/>
<dbReference type="Proteomes" id="UP000194151">
    <property type="component" value="Chromosome"/>
</dbReference>
<organism evidence="2 3">
    <name type="scientific">Bordetella genomosp. 8</name>
    <dbReference type="NCBI Taxonomy" id="1416806"/>
    <lineage>
        <taxon>Bacteria</taxon>
        <taxon>Pseudomonadati</taxon>
        <taxon>Pseudomonadota</taxon>
        <taxon>Betaproteobacteria</taxon>
        <taxon>Burkholderiales</taxon>
        <taxon>Alcaligenaceae</taxon>
        <taxon>Bordetella</taxon>
    </lineage>
</organism>
<dbReference type="PANTHER" id="PTHR43433">
    <property type="entry name" value="HYDROLASE, ALPHA/BETA FOLD FAMILY PROTEIN"/>
    <property type="match status" value="1"/>
</dbReference>
<evidence type="ECO:0000313" key="2">
    <source>
        <dbReference type="EMBL" id="ARP81685.1"/>
    </source>
</evidence>
<dbReference type="AlphaFoldDB" id="A0A1W6YKS1"/>
<reference evidence="2 3" key="1">
    <citation type="submission" date="2017-05" db="EMBL/GenBank/DDBJ databases">
        <title>Complete and WGS of Bordetella genogroups.</title>
        <authorList>
            <person name="Spilker T."/>
            <person name="LiPuma J."/>
        </authorList>
    </citation>
    <scope>NUCLEOTIDE SEQUENCE [LARGE SCALE GENOMIC DNA]</scope>
    <source>
        <strain evidence="2 3">AU19157</strain>
    </source>
</reference>
<dbReference type="PRINTS" id="PR00111">
    <property type="entry name" value="ABHYDROLASE"/>
</dbReference>
<dbReference type="Gene3D" id="3.40.50.1820">
    <property type="entry name" value="alpha/beta hydrolase"/>
    <property type="match status" value="1"/>
</dbReference>
<dbReference type="InterPro" id="IPR029058">
    <property type="entry name" value="AB_hydrolase_fold"/>
</dbReference>
<dbReference type="PANTHER" id="PTHR43433:SF5">
    <property type="entry name" value="AB HYDROLASE-1 DOMAIN-CONTAINING PROTEIN"/>
    <property type="match status" value="1"/>
</dbReference>
<protein>
    <recommendedName>
        <fullName evidence="1">AB hydrolase-1 domain-containing protein</fullName>
    </recommendedName>
</protein>
<feature type="domain" description="AB hydrolase-1" evidence="1">
    <location>
        <begin position="65"/>
        <end position="292"/>
    </location>
</feature>
<evidence type="ECO:0000259" key="1">
    <source>
        <dbReference type="Pfam" id="PF12697"/>
    </source>
</evidence>
<dbReference type="EMBL" id="CP021108">
    <property type="protein sequence ID" value="ARP81685.1"/>
    <property type="molecule type" value="Genomic_DNA"/>
</dbReference>
<dbReference type="SUPFAM" id="SSF53474">
    <property type="entry name" value="alpha/beta-Hydrolases"/>
    <property type="match status" value="1"/>
</dbReference>
<dbReference type="STRING" id="1416806.CAL12_13260"/>
<dbReference type="InterPro" id="IPR000073">
    <property type="entry name" value="AB_hydrolase_1"/>
</dbReference>
<name>A0A1W6YKS1_9BORD</name>
<evidence type="ECO:0000313" key="3">
    <source>
        <dbReference type="Proteomes" id="UP000194151"/>
    </source>
</evidence>
<accession>A0A1W6YKS1</accession>
<gene>
    <name evidence="2" type="ORF">CAL12_13260</name>
</gene>
<keyword evidence="3" id="KW-1185">Reference proteome</keyword>